<feature type="signal peptide" evidence="6">
    <location>
        <begin position="1"/>
        <end position="16"/>
    </location>
</feature>
<keyword evidence="3" id="KW-0720">Serine protease</keyword>
<dbReference type="OrthoDB" id="10051896at2759"/>
<keyword evidence="2" id="KW-0378">Hydrolase</keyword>
<evidence type="ECO:0000256" key="6">
    <source>
        <dbReference type="SAM" id="SignalP"/>
    </source>
</evidence>
<proteinExistence type="predicted"/>
<dbReference type="GO" id="GO:0004252">
    <property type="term" value="F:serine-type endopeptidase activity"/>
    <property type="evidence" value="ECO:0007669"/>
    <property type="project" value="InterPro"/>
</dbReference>
<dbReference type="EMBL" id="JAAOIC020000024">
    <property type="protein sequence ID" value="KAG8040088.1"/>
    <property type="molecule type" value="Genomic_DNA"/>
</dbReference>
<keyword evidence="4" id="KW-0865">Zymogen</keyword>
<name>A0A8J5R6V4_9HYME</name>
<sequence>MFILLCLTFVLSFTTGKTNVRLMNNTRLKIINGQVLDIQHRPFMASIHFGSTFICGGTIMSASWVLTAQHCIHPNENIMHYYNIRAGSTYYYKGYVHHLSRVTRLNPENSHGGKGLPRNDVILIKVTPQFQFSSIIRPAKMPKVNDLIPEVLWVSGWGITEYKVSLHYFFKL</sequence>
<feature type="domain" description="Peptidase S1" evidence="7">
    <location>
        <begin position="30"/>
        <end position="172"/>
    </location>
</feature>
<feature type="non-terminal residue" evidence="8">
    <location>
        <position position="172"/>
    </location>
</feature>
<evidence type="ECO:0000259" key="7">
    <source>
        <dbReference type="PROSITE" id="PS50240"/>
    </source>
</evidence>
<organism evidence="8 9">
    <name type="scientific">Cotesia typhae</name>
    <dbReference type="NCBI Taxonomy" id="2053667"/>
    <lineage>
        <taxon>Eukaryota</taxon>
        <taxon>Metazoa</taxon>
        <taxon>Ecdysozoa</taxon>
        <taxon>Arthropoda</taxon>
        <taxon>Hexapoda</taxon>
        <taxon>Insecta</taxon>
        <taxon>Pterygota</taxon>
        <taxon>Neoptera</taxon>
        <taxon>Endopterygota</taxon>
        <taxon>Hymenoptera</taxon>
        <taxon>Apocrita</taxon>
        <taxon>Ichneumonoidea</taxon>
        <taxon>Braconidae</taxon>
        <taxon>Microgastrinae</taxon>
        <taxon>Cotesia</taxon>
    </lineage>
</organism>
<dbReference type="FunFam" id="2.40.10.10:FF:000068">
    <property type="entry name" value="transmembrane protease serine 2"/>
    <property type="match status" value="1"/>
</dbReference>
<reference evidence="8" key="2">
    <citation type="submission" date="2021-04" db="EMBL/GenBank/DDBJ databases">
        <title>Genome-wide patterns of bracovirus chromosomal integration into multiple host tissues during parasitism.</title>
        <authorList>
            <person name="Chebbi M.A.C."/>
        </authorList>
    </citation>
    <scope>NUCLEOTIDE SEQUENCE</scope>
    <source>
        <tissue evidence="8">Whole body</tissue>
    </source>
</reference>
<evidence type="ECO:0000256" key="3">
    <source>
        <dbReference type="ARBA" id="ARBA00022825"/>
    </source>
</evidence>
<keyword evidence="6" id="KW-0732">Signal</keyword>
<reference evidence="8" key="1">
    <citation type="submission" date="2020-03" db="EMBL/GenBank/DDBJ databases">
        <authorList>
            <person name="Chebbi M.A."/>
            <person name="Drezen J.M."/>
        </authorList>
    </citation>
    <scope>NUCLEOTIDE SEQUENCE</scope>
    <source>
        <tissue evidence="8">Whole body</tissue>
    </source>
</reference>
<dbReference type="Pfam" id="PF00089">
    <property type="entry name" value="Trypsin"/>
    <property type="match status" value="1"/>
</dbReference>
<dbReference type="AlphaFoldDB" id="A0A8J5R6V4"/>
<dbReference type="PROSITE" id="PS50240">
    <property type="entry name" value="TRYPSIN_DOM"/>
    <property type="match status" value="1"/>
</dbReference>
<comment type="caution">
    <text evidence="8">The sequence shown here is derived from an EMBL/GenBank/DDBJ whole genome shotgun (WGS) entry which is preliminary data.</text>
</comment>
<evidence type="ECO:0000313" key="9">
    <source>
        <dbReference type="Proteomes" id="UP000729913"/>
    </source>
</evidence>
<dbReference type="Proteomes" id="UP000729913">
    <property type="component" value="Unassembled WGS sequence"/>
</dbReference>
<evidence type="ECO:0000256" key="2">
    <source>
        <dbReference type="ARBA" id="ARBA00022801"/>
    </source>
</evidence>
<keyword evidence="5" id="KW-1015">Disulfide bond</keyword>
<evidence type="ECO:0000256" key="1">
    <source>
        <dbReference type="ARBA" id="ARBA00022670"/>
    </source>
</evidence>
<dbReference type="SMART" id="SM00020">
    <property type="entry name" value="Tryp_SPc"/>
    <property type="match status" value="1"/>
</dbReference>
<keyword evidence="9" id="KW-1185">Reference proteome</keyword>
<accession>A0A8J5R6V4</accession>
<evidence type="ECO:0000313" key="8">
    <source>
        <dbReference type="EMBL" id="KAG8040088.1"/>
    </source>
</evidence>
<dbReference type="InterPro" id="IPR001254">
    <property type="entry name" value="Trypsin_dom"/>
</dbReference>
<feature type="chain" id="PRO_5035252631" description="Peptidase S1 domain-containing protein" evidence="6">
    <location>
        <begin position="17"/>
        <end position="172"/>
    </location>
</feature>
<protein>
    <recommendedName>
        <fullName evidence="7">Peptidase S1 domain-containing protein</fullName>
    </recommendedName>
</protein>
<gene>
    <name evidence="8" type="ORF">G9C98_001204</name>
</gene>
<dbReference type="InterPro" id="IPR050430">
    <property type="entry name" value="Peptidase_S1"/>
</dbReference>
<evidence type="ECO:0000256" key="4">
    <source>
        <dbReference type="ARBA" id="ARBA00023145"/>
    </source>
</evidence>
<dbReference type="GO" id="GO:0006508">
    <property type="term" value="P:proteolysis"/>
    <property type="evidence" value="ECO:0007669"/>
    <property type="project" value="UniProtKB-KW"/>
</dbReference>
<keyword evidence="1" id="KW-0645">Protease</keyword>
<evidence type="ECO:0000256" key="5">
    <source>
        <dbReference type="ARBA" id="ARBA00023157"/>
    </source>
</evidence>
<dbReference type="PANTHER" id="PTHR24276:SF97">
    <property type="entry name" value="GH13245P2-RELATED"/>
    <property type="match status" value="1"/>
</dbReference>
<dbReference type="PANTHER" id="PTHR24276">
    <property type="entry name" value="POLYSERASE-RELATED"/>
    <property type="match status" value="1"/>
</dbReference>